<organism evidence="1 2">
    <name type="scientific">Microlunatus parietis</name>
    <dbReference type="NCBI Taxonomy" id="682979"/>
    <lineage>
        <taxon>Bacteria</taxon>
        <taxon>Bacillati</taxon>
        <taxon>Actinomycetota</taxon>
        <taxon>Actinomycetes</taxon>
        <taxon>Propionibacteriales</taxon>
        <taxon>Propionibacteriaceae</taxon>
        <taxon>Microlunatus</taxon>
    </lineage>
</organism>
<reference evidence="1 2" key="1">
    <citation type="submission" date="2020-07" db="EMBL/GenBank/DDBJ databases">
        <title>Sequencing the genomes of 1000 actinobacteria strains.</title>
        <authorList>
            <person name="Klenk H.-P."/>
        </authorList>
    </citation>
    <scope>NUCLEOTIDE SEQUENCE [LARGE SCALE GENOMIC DNA]</scope>
    <source>
        <strain evidence="1 2">DSM 22083</strain>
    </source>
</reference>
<keyword evidence="2" id="KW-1185">Reference proteome</keyword>
<proteinExistence type="predicted"/>
<name>A0A7Y9IBS1_9ACTN</name>
<evidence type="ECO:0000313" key="1">
    <source>
        <dbReference type="EMBL" id="NYE74013.1"/>
    </source>
</evidence>
<dbReference type="RefSeq" id="WP_179755980.1">
    <property type="nucleotide sequence ID" value="NZ_JACCBU010000001.1"/>
</dbReference>
<comment type="caution">
    <text evidence="1">The sequence shown here is derived from an EMBL/GenBank/DDBJ whole genome shotgun (WGS) entry which is preliminary data.</text>
</comment>
<sequence>MRGARLGGQLGGGPAFLLDELLQTADLGTAVRELVREAFGAEAAAESTLIPVPYASGSPATGALYRLRGATTDGRPWSLFCKVLQHVRHWPMLPLLPPAVAADMVAGFPWRSELELWDPLIMASLPPGLRPPRLHRLVELPDDRVAVWQEDIAVSSEPFDLDHYRRSAYLLGRWNARCSSPEILATNDSPANQALRQYATTAVPMRGIEPLADDDLWAHPWLRDHGELRRDLCRLAPRIPEFLDRLDTMPLCLPHGDASPQNLLIPRDEPDTVVVIDLSFRTPHALGFDLGQLLVGLVHAGEIPASRLPAIADTILPSYLRGLRAEGVNPSIAGVAWSFAIATLLRSGFDSFLYGLLEDPSDGARHTFDERVRLCRFLADRAVGTLAEVNILGRTPVFHR</sequence>
<gene>
    <name evidence="1" type="ORF">BKA15_005342</name>
</gene>
<evidence type="ECO:0008006" key="3">
    <source>
        <dbReference type="Google" id="ProtNLM"/>
    </source>
</evidence>
<dbReference type="Proteomes" id="UP000569914">
    <property type="component" value="Unassembled WGS sequence"/>
</dbReference>
<evidence type="ECO:0000313" key="2">
    <source>
        <dbReference type="Proteomes" id="UP000569914"/>
    </source>
</evidence>
<dbReference type="Gene3D" id="3.90.1200.10">
    <property type="match status" value="1"/>
</dbReference>
<dbReference type="AlphaFoldDB" id="A0A7Y9IBS1"/>
<dbReference type="EMBL" id="JACCBU010000001">
    <property type="protein sequence ID" value="NYE74013.1"/>
    <property type="molecule type" value="Genomic_DNA"/>
</dbReference>
<dbReference type="InterPro" id="IPR011009">
    <property type="entry name" value="Kinase-like_dom_sf"/>
</dbReference>
<protein>
    <recommendedName>
        <fullName evidence="3">Phosphotransferase enzyme family protein</fullName>
    </recommendedName>
</protein>
<dbReference type="SUPFAM" id="SSF56112">
    <property type="entry name" value="Protein kinase-like (PK-like)"/>
    <property type="match status" value="1"/>
</dbReference>
<accession>A0A7Y9IBS1</accession>